<dbReference type="EMBL" id="JAFCMP010000014">
    <property type="protein sequence ID" value="KAG5191763.1"/>
    <property type="molecule type" value="Genomic_DNA"/>
</dbReference>
<dbReference type="GO" id="GO:0003924">
    <property type="term" value="F:GTPase activity"/>
    <property type="evidence" value="ECO:0007669"/>
    <property type="project" value="TreeGrafter"/>
</dbReference>
<gene>
    <name evidence="6" type="ORF">JKP88DRAFT_230699</name>
</gene>
<dbReference type="Gene3D" id="1.10.1580.10">
    <property type="match status" value="1"/>
</dbReference>
<comment type="caution">
    <text evidence="6">The sequence shown here is derived from an EMBL/GenBank/DDBJ whole genome shotgun (WGS) entry which is preliminary data.</text>
</comment>
<dbReference type="Proteomes" id="UP000664859">
    <property type="component" value="Unassembled WGS sequence"/>
</dbReference>
<reference evidence="6" key="1">
    <citation type="submission" date="2021-02" db="EMBL/GenBank/DDBJ databases">
        <title>First Annotated Genome of the Yellow-green Alga Tribonema minus.</title>
        <authorList>
            <person name="Mahan K.M."/>
        </authorList>
    </citation>
    <scope>NUCLEOTIDE SEQUENCE</scope>
    <source>
        <strain evidence="6">UTEX B ZZ1240</strain>
    </source>
</reference>
<proteinExistence type="predicted"/>
<accession>A0A835ZND5</accession>
<keyword evidence="7" id="KW-1185">Reference proteome</keyword>
<dbReference type="Pfam" id="PF01926">
    <property type="entry name" value="MMR_HSR1"/>
    <property type="match status" value="1"/>
</dbReference>
<feature type="signal peptide" evidence="4">
    <location>
        <begin position="1"/>
        <end position="28"/>
    </location>
</feature>
<dbReference type="GO" id="GO:0032543">
    <property type="term" value="P:mitochondrial translation"/>
    <property type="evidence" value="ECO:0007669"/>
    <property type="project" value="TreeGrafter"/>
</dbReference>
<sequence length="445" mass="48819">MQKRCESRRRAAAAALISLVACCTTCGAFQQTTAQLTALPHRHSAARDTCSRRAEAIVLYAKHNRRVREGDIDKDVASSGGSGPLINWYPGHIAKAERTLEEYLKLVDVVVEVRDARIPISTTHPLVPRWVGGRPLVVVMARSDVAPAKAIDDWKRYYTQEKGMAQTGRRSNVPVFFVDSKRGKHVFLVKKAVLKAGAHVNEKRVSRGINPRSVRVAVIGYPNVGKSALINQLVGKAVAKSRNLPGVTKKINWIRLGGQDNRIDQELELLDSPGIIPAKQEDQESALKLAICNDIGQASYDPQRVSAAMVDCLVETAIQFPGYVDLKAITRRYDLDPRRCTGEEFLHAVAARLYHGQVNAAADRLLGDFRRGFFGAIALEAPPSLDETNSLRLKTKAAGARGDGDDSAMWQPAEPQAQQADAIAQATRAIQDQREYIGAGDFEGW</sequence>
<evidence type="ECO:0000256" key="1">
    <source>
        <dbReference type="ARBA" id="ARBA00022741"/>
    </source>
</evidence>
<feature type="domain" description="G" evidence="5">
    <location>
        <begin position="215"/>
        <end position="284"/>
    </location>
</feature>
<dbReference type="NCBIfam" id="TIGR03596">
    <property type="entry name" value="GTPase_YlqF"/>
    <property type="match status" value="1"/>
</dbReference>
<dbReference type="GO" id="GO:0005525">
    <property type="term" value="F:GTP binding"/>
    <property type="evidence" value="ECO:0007669"/>
    <property type="project" value="UniProtKB-KW"/>
</dbReference>
<dbReference type="AlphaFoldDB" id="A0A835ZND5"/>
<dbReference type="InterPro" id="IPR023179">
    <property type="entry name" value="GTP-bd_ortho_bundle_sf"/>
</dbReference>
<evidence type="ECO:0000256" key="4">
    <source>
        <dbReference type="SAM" id="SignalP"/>
    </source>
</evidence>
<dbReference type="InterPro" id="IPR027417">
    <property type="entry name" value="P-loop_NTPase"/>
</dbReference>
<dbReference type="InterPro" id="IPR019991">
    <property type="entry name" value="GTP-bd_ribosome_bgen"/>
</dbReference>
<dbReference type="Gene3D" id="3.40.50.300">
    <property type="entry name" value="P-loop containing nucleotide triphosphate hydrolases"/>
    <property type="match status" value="1"/>
</dbReference>
<dbReference type="SUPFAM" id="SSF52540">
    <property type="entry name" value="P-loop containing nucleoside triphosphate hydrolases"/>
    <property type="match status" value="1"/>
</dbReference>
<dbReference type="PANTHER" id="PTHR45782:SF5">
    <property type="entry name" value="DAR GTPASE 3, CHLOROPLASTIC"/>
    <property type="match status" value="1"/>
</dbReference>
<dbReference type="PRINTS" id="PR00326">
    <property type="entry name" value="GTP1OBG"/>
</dbReference>
<evidence type="ECO:0000256" key="3">
    <source>
        <dbReference type="SAM" id="MobiDB-lite"/>
    </source>
</evidence>
<evidence type="ECO:0000256" key="2">
    <source>
        <dbReference type="ARBA" id="ARBA00023134"/>
    </source>
</evidence>
<evidence type="ECO:0000259" key="5">
    <source>
        <dbReference type="Pfam" id="PF01926"/>
    </source>
</evidence>
<feature type="chain" id="PRO_5032848278" evidence="4">
    <location>
        <begin position="29"/>
        <end position="445"/>
    </location>
</feature>
<dbReference type="CDD" id="cd01856">
    <property type="entry name" value="YlqF"/>
    <property type="match status" value="1"/>
</dbReference>
<dbReference type="GO" id="GO:0005739">
    <property type="term" value="C:mitochondrion"/>
    <property type="evidence" value="ECO:0007669"/>
    <property type="project" value="TreeGrafter"/>
</dbReference>
<keyword evidence="6" id="KW-0378">Hydrolase</keyword>
<dbReference type="PROSITE" id="PS51257">
    <property type="entry name" value="PROKAR_LIPOPROTEIN"/>
    <property type="match status" value="1"/>
</dbReference>
<name>A0A835ZND5_9STRA</name>
<keyword evidence="1" id="KW-0547">Nucleotide-binding</keyword>
<organism evidence="6 7">
    <name type="scientific">Tribonema minus</name>
    <dbReference type="NCBI Taxonomy" id="303371"/>
    <lineage>
        <taxon>Eukaryota</taxon>
        <taxon>Sar</taxon>
        <taxon>Stramenopiles</taxon>
        <taxon>Ochrophyta</taxon>
        <taxon>PX clade</taxon>
        <taxon>Xanthophyceae</taxon>
        <taxon>Tribonematales</taxon>
        <taxon>Tribonemataceae</taxon>
        <taxon>Tribonema</taxon>
    </lineage>
</organism>
<dbReference type="InterPro" id="IPR006073">
    <property type="entry name" value="GTP-bd"/>
</dbReference>
<evidence type="ECO:0000313" key="7">
    <source>
        <dbReference type="Proteomes" id="UP000664859"/>
    </source>
</evidence>
<keyword evidence="2" id="KW-0342">GTP-binding</keyword>
<feature type="region of interest" description="Disordered" evidence="3">
    <location>
        <begin position="398"/>
        <end position="417"/>
    </location>
</feature>
<dbReference type="OrthoDB" id="269151at2759"/>
<dbReference type="PANTHER" id="PTHR45782">
    <property type="entry name" value="MITOCHONDRIAL RIBOSOME-ASSOCIATED GTPASE 1"/>
    <property type="match status" value="1"/>
</dbReference>
<evidence type="ECO:0000313" key="6">
    <source>
        <dbReference type="EMBL" id="KAG5191763.1"/>
    </source>
</evidence>
<keyword evidence="4" id="KW-0732">Signal</keyword>
<protein>
    <submittedName>
        <fullName evidence="6">P-loop containing nucleoside triphosphate hydrolase protein</fullName>
    </submittedName>
</protein>